<sequence length="78" mass="8377">MLMPIVVGVDRSACSSGAIDWAADEAALHGLPLCLVYACLWERYEGPAFMESAGVASERLLAQAIIDRATERAQQGRP</sequence>
<dbReference type="Gene3D" id="3.40.50.620">
    <property type="entry name" value="HUPs"/>
    <property type="match status" value="1"/>
</dbReference>
<dbReference type="EMBL" id="JBIAFP010000002">
    <property type="protein sequence ID" value="MFE9223889.1"/>
    <property type="molecule type" value="Genomic_DNA"/>
</dbReference>
<gene>
    <name evidence="2" type="ORF">ACFYM3_04465</name>
</gene>
<keyword evidence="3" id="KW-1185">Reference proteome</keyword>
<comment type="caution">
    <text evidence="2">The sequence shown here is derived from an EMBL/GenBank/DDBJ whole genome shotgun (WGS) entry which is preliminary data.</text>
</comment>
<name>A0ABW6L5X1_9ACTN</name>
<dbReference type="Pfam" id="PF00582">
    <property type="entry name" value="Usp"/>
    <property type="match status" value="1"/>
</dbReference>
<dbReference type="InterPro" id="IPR006016">
    <property type="entry name" value="UspA"/>
</dbReference>
<dbReference type="RefSeq" id="WP_358277235.1">
    <property type="nucleotide sequence ID" value="NZ_JBEYGJ010000001.1"/>
</dbReference>
<protein>
    <submittedName>
        <fullName evidence="2">Universal stress protein</fullName>
    </submittedName>
</protein>
<dbReference type="SUPFAM" id="SSF52402">
    <property type="entry name" value="Adenine nucleotide alpha hydrolases-like"/>
    <property type="match status" value="1"/>
</dbReference>
<evidence type="ECO:0000259" key="1">
    <source>
        <dbReference type="Pfam" id="PF00582"/>
    </source>
</evidence>
<evidence type="ECO:0000313" key="2">
    <source>
        <dbReference type="EMBL" id="MFE9223889.1"/>
    </source>
</evidence>
<dbReference type="InterPro" id="IPR014729">
    <property type="entry name" value="Rossmann-like_a/b/a_fold"/>
</dbReference>
<proteinExistence type="predicted"/>
<dbReference type="Proteomes" id="UP001601288">
    <property type="component" value="Unassembled WGS sequence"/>
</dbReference>
<evidence type="ECO:0000313" key="3">
    <source>
        <dbReference type="Proteomes" id="UP001601288"/>
    </source>
</evidence>
<accession>A0ABW6L5X1</accession>
<organism evidence="2 3">
    <name type="scientific">Streptomyces massasporeus</name>
    <dbReference type="NCBI Taxonomy" id="67324"/>
    <lineage>
        <taxon>Bacteria</taxon>
        <taxon>Bacillati</taxon>
        <taxon>Actinomycetota</taxon>
        <taxon>Actinomycetes</taxon>
        <taxon>Kitasatosporales</taxon>
        <taxon>Streptomycetaceae</taxon>
        <taxon>Streptomyces</taxon>
    </lineage>
</organism>
<feature type="domain" description="UspA" evidence="1">
    <location>
        <begin position="1"/>
        <end position="72"/>
    </location>
</feature>
<reference evidence="2 3" key="1">
    <citation type="submission" date="2024-10" db="EMBL/GenBank/DDBJ databases">
        <title>The Natural Products Discovery Center: Release of the First 8490 Sequenced Strains for Exploring Actinobacteria Biosynthetic Diversity.</title>
        <authorList>
            <person name="Kalkreuter E."/>
            <person name="Kautsar S.A."/>
            <person name="Yang D."/>
            <person name="Bader C.D."/>
            <person name="Teijaro C.N."/>
            <person name="Fluegel L."/>
            <person name="Davis C.M."/>
            <person name="Simpson J.R."/>
            <person name="Lauterbach L."/>
            <person name="Steele A.D."/>
            <person name="Gui C."/>
            <person name="Meng S."/>
            <person name="Li G."/>
            <person name="Viehrig K."/>
            <person name="Ye F."/>
            <person name="Su P."/>
            <person name="Kiefer A.F."/>
            <person name="Nichols A."/>
            <person name="Cepeda A.J."/>
            <person name="Yan W."/>
            <person name="Fan B."/>
            <person name="Jiang Y."/>
            <person name="Adhikari A."/>
            <person name="Zheng C.-J."/>
            <person name="Schuster L."/>
            <person name="Cowan T.M."/>
            <person name="Smanski M.J."/>
            <person name="Chevrette M.G."/>
            <person name="De Carvalho L.P.S."/>
            <person name="Shen B."/>
        </authorList>
    </citation>
    <scope>NUCLEOTIDE SEQUENCE [LARGE SCALE GENOMIC DNA]</scope>
    <source>
        <strain evidence="2 3">NPDC007066</strain>
    </source>
</reference>